<dbReference type="AlphaFoldDB" id="A0AAV7NCA1"/>
<evidence type="ECO:0000313" key="3">
    <source>
        <dbReference type="Proteomes" id="UP001066276"/>
    </source>
</evidence>
<keyword evidence="3" id="KW-1185">Reference proteome</keyword>
<feature type="compositionally biased region" description="Basic and acidic residues" evidence="1">
    <location>
        <begin position="155"/>
        <end position="174"/>
    </location>
</feature>
<dbReference type="Proteomes" id="UP001066276">
    <property type="component" value="Chromosome 8"/>
</dbReference>
<accession>A0AAV7NCA1</accession>
<protein>
    <submittedName>
        <fullName evidence="2">Uncharacterized protein</fullName>
    </submittedName>
</protein>
<evidence type="ECO:0000256" key="1">
    <source>
        <dbReference type="SAM" id="MobiDB-lite"/>
    </source>
</evidence>
<feature type="compositionally biased region" description="Basic and acidic residues" evidence="1">
    <location>
        <begin position="128"/>
        <end position="148"/>
    </location>
</feature>
<organism evidence="2 3">
    <name type="scientific">Pleurodeles waltl</name>
    <name type="common">Iberian ribbed newt</name>
    <dbReference type="NCBI Taxonomy" id="8319"/>
    <lineage>
        <taxon>Eukaryota</taxon>
        <taxon>Metazoa</taxon>
        <taxon>Chordata</taxon>
        <taxon>Craniata</taxon>
        <taxon>Vertebrata</taxon>
        <taxon>Euteleostomi</taxon>
        <taxon>Amphibia</taxon>
        <taxon>Batrachia</taxon>
        <taxon>Caudata</taxon>
        <taxon>Salamandroidea</taxon>
        <taxon>Salamandridae</taxon>
        <taxon>Pleurodelinae</taxon>
        <taxon>Pleurodeles</taxon>
    </lineage>
</organism>
<reference evidence="2" key="1">
    <citation type="journal article" date="2022" name="bioRxiv">
        <title>Sequencing and chromosome-scale assembly of the giantPleurodeles waltlgenome.</title>
        <authorList>
            <person name="Brown T."/>
            <person name="Elewa A."/>
            <person name="Iarovenko S."/>
            <person name="Subramanian E."/>
            <person name="Araus A.J."/>
            <person name="Petzold A."/>
            <person name="Susuki M."/>
            <person name="Suzuki K.-i.T."/>
            <person name="Hayashi T."/>
            <person name="Toyoda A."/>
            <person name="Oliveira C."/>
            <person name="Osipova E."/>
            <person name="Leigh N.D."/>
            <person name="Simon A."/>
            <person name="Yun M.H."/>
        </authorList>
    </citation>
    <scope>NUCLEOTIDE SEQUENCE</scope>
    <source>
        <strain evidence="2">20211129_DDA</strain>
        <tissue evidence="2">Liver</tissue>
    </source>
</reference>
<dbReference type="EMBL" id="JANPWB010000012">
    <property type="protein sequence ID" value="KAJ1113730.1"/>
    <property type="molecule type" value="Genomic_DNA"/>
</dbReference>
<name>A0AAV7NCA1_PLEWA</name>
<sequence>MEGAALHKAPVPGQLLGDVDKALTSGAARLVFKPGLSYPGTQSELDKSDSVLVSNPCSIKHLPITSVDDNVITGRFQVITQLCKLNQDVPKATGKDGALIRSKGSDEEFLAQKSLRLPGYGLEEEDARDDKGERKAELRRVDNGEKARSGNSGGNKDKRNQDSGDHVDGRSKES</sequence>
<comment type="caution">
    <text evidence="2">The sequence shown here is derived from an EMBL/GenBank/DDBJ whole genome shotgun (WGS) entry which is preliminary data.</text>
</comment>
<feature type="region of interest" description="Disordered" evidence="1">
    <location>
        <begin position="120"/>
        <end position="174"/>
    </location>
</feature>
<proteinExistence type="predicted"/>
<gene>
    <name evidence="2" type="ORF">NDU88_001972</name>
</gene>
<evidence type="ECO:0000313" key="2">
    <source>
        <dbReference type="EMBL" id="KAJ1113730.1"/>
    </source>
</evidence>